<reference evidence="2 3" key="1">
    <citation type="submission" date="2016-02" db="EMBL/GenBank/DDBJ databases">
        <title>Genome analysis of coral dinoflagellate symbionts highlights evolutionary adaptations to a symbiotic lifestyle.</title>
        <authorList>
            <person name="Aranda M."/>
            <person name="Li Y."/>
            <person name="Liew Y.J."/>
            <person name="Baumgarten S."/>
            <person name="Simakov O."/>
            <person name="Wilson M."/>
            <person name="Piel J."/>
            <person name="Ashoor H."/>
            <person name="Bougouffa S."/>
            <person name="Bajic V.B."/>
            <person name="Ryu T."/>
            <person name="Ravasi T."/>
            <person name="Bayer T."/>
            <person name="Micklem G."/>
            <person name="Kim H."/>
            <person name="Bhak J."/>
            <person name="Lajeunesse T.C."/>
            <person name="Voolstra C.R."/>
        </authorList>
    </citation>
    <scope>NUCLEOTIDE SEQUENCE [LARGE SCALE GENOMIC DNA]</scope>
    <source>
        <strain evidence="2 3">CCMP2467</strain>
    </source>
</reference>
<dbReference type="EMBL" id="LSRX01000048">
    <property type="protein sequence ID" value="OLQ12178.1"/>
    <property type="molecule type" value="Genomic_DNA"/>
</dbReference>
<organism evidence="2 3">
    <name type="scientific">Symbiodinium microadriaticum</name>
    <name type="common">Dinoflagellate</name>
    <name type="synonym">Zooxanthella microadriatica</name>
    <dbReference type="NCBI Taxonomy" id="2951"/>
    <lineage>
        <taxon>Eukaryota</taxon>
        <taxon>Sar</taxon>
        <taxon>Alveolata</taxon>
        <taxon>Dinophyceae</taxon>
        <taxon>Suessiales</taxon>
        <taxon>Symbiodiniaceae</taxon>
        <taxon>Symbiodinium</taxon>
    </lineage>
</organism>
<feature type="region of interest" description="Disordered" evidence="1">
    <location>
        <begin position="95"/>
        <end position="127"/>
    </location>
</feature>
<feature type="compositionally biased region" description="Basic and acidic residues" evidence="1">
    <location>
        <begin position="111"/>
        <end position="127"/>
    </location>
</feature>
<accession>A0A1Q9EXL2</accession>
<protein>
    <submittedName>
        <fullName evidence="2">Uncharacterized protein</fullName>
    </submittedName>
</protein>
<evidence type="ECO:0000256" key="1">
    <source>
        <dbReference type="SAM" id="MobiDB-lite"/>
    </source>
</evidence>
<keyword evidence="3" id="KW-1185">Reference proteome</keyword>
<gene>
    <name evidence="2" type="ORF">AK812_SmicGene3991</name>
</gene>
<feature type="region of interest" description="Disordered" evidence="1">
    <location>
        <begin position="21"/>
        <end position="69"/>
    </location>
</feature>
<proteinExistence type="predicted"/>
<evidence type="ECO:0000313" key="2">
    <source>
        <dbReference type="EMBL" id="OLQ12178.1"/>
    </source>
</evidence>
<dbReference type="AlphaFoldDB" id="A0A1Q9EXL2"/>
<name>A0A1Q9EXL2_SYMMI</name>
<sequence>MPINTALCHVLLADMPAQMRDMNFGRDSHSSGSSSDGDEDWVLSGGFDPRRGRSRTLPAAQPPSVAQSSLSISMEPVMVRRPNLTITGSILQTAAGGTKSISWTAPPTAAEQREECGNDPGVDRNPR</sequence>
<comment type="caution">
    <text evidence="2">The sequence shown here is derived from an EMBL/GenBank/DDBJ whole genome shotgun (WGS) entry which is preliminary data.</text>
</comment>
<dbReference type="Proteomes" id="UP000186817">
    <property type="component" value="Unassembled WGS sequence"/>
</dbReference>
<evidence type="ECO:0000313" key="3">
    <source>
        <dbReference type="Proteomes" id="UP000186817"/>
    </source>
</evidence>